<keyword evidence="4" id="KW-1185">Reference proteome</keyword>
<organism evidence="3 4">
    <name type="scientific">Cercophora samala</name>
    <dbReference type="NCBI Taxonomy" id="330535"/>
    <lineage>
        <taxon>Eukaryota</taxon>
        <taxon>Fungi</taxon>
        <taxon>Dikarya</taxon>
        <taxon>Ascomycota</taxon>
        <taxon>Pezizomycotina</taxon>
        <taxon>Sordariomycetes</taxon>
        <taxon>Sordariomycetidae</taxon>
        <taxon>Sordariales</taxon>
        <taxon>Lasiosphaeriaceae</taxon>
        <taxon>Cercophora</taxon>
    </lineage>
</organism>
<feature type="region of interest" description="Disordered" evidence="1">
    <location>
        <begin position="225"/>
        <end position="295"/>
    </location>
</feature>
<evidence type="ECO:0000256" key="1">
    <source>
        <dbReference type="SAM" id="MobiDB-lite"/>
    </source>
</evidence>
<gene>
    <name evidence="3" type="ORF">QBC41DRAFT_43557</name>
</gene>
<dbReference type="PANTHER" id="PTHR36182">
    <property type="entry name" value="PROTEIN, PUTATIVE (AFU_ORTHOLOGUE AFUA_6G10930)-RELATED"/>
    <property type="match status" value="1"/>
</dbReference>
<feature type="compositionally biased region" description="Low complexity" evidence="1">
    <location>
        <begin position="264"/>
        <end position="280"/>
    </location>
</feature>
<feature type="signal peptide" evidence="2">
    <location>
        <begin position="1"/>
        <end position="25"/>
    </location>
</feature>
<sequence>MKTQLPSPGLTSLLLFFLSLPMIAAHMVISSPAPLGSVNNPNLRSPDIDYNLKDPLSPSGLTYPCGPNFDLYALTPQGNPVATWAAGSSQSFTMDGGASHNGGSCQASLSVDGGKSFKVLRSYEGGCPLRNSYQFNIPSDVPATKKAVFAWTWFNQIGNREMYMNCAVVDITSGSGGKGGWAKKPEVFKANIGNGCTTVERFDVKFPNPGDDVVRGGDGQFAAPVGNCGTVNRPSEPEIAGNGNTGGNVDGNTNSGNANTNPGAPDDASSSTSTDPTTPSQSNTGGKSTNTNLIPSFPSPLPHSYLPFFVKKRVEANSPSLIFFSCSL</sequence>
<name>A0AA39YXL7_9PEZI</name>
<protein>
    <recommendedName>
        <fullName evidence="5">Lytic polysaccharide monooxygenase</fullName>
    </recommendedName>
</protein>
<dbReference type="Proteomes" id="UP001174997">
    <property type="component" value="Unassembled WGS sequence"/>
</dbReference>
<feature type="compositionally biased region" description="Polar residues" evidence="1">
    <location>
        <begin position="281"/>
        <end position="294"/>
    </location>
</feature>
<reference evidence="3" key="1">
    <citation type="submission" date="2023-06" db="EMBL/GenBank/DDBJ databases">
        <title>Genome-scale phylogeny and comparative genomics of the fungal order Sordariales.</title>
        <authorList>
            <consortium name="Lawrence Berkeley National Laboratory"/>
            <person name="Hensen N."/>
            <person name="Bonometti L."/>
            <person name="Westerberg I."/>
            <person name="Brannstrom I.O."/>
            <person name="Guillou S."/>
            <person name="Cros-Aarteil S."/>
            <person name="Calhoun S."/>
            <person name="Haridas S."/>
            <person name="Kuo A."/>
            <person name="Mondo S."/>
            <person name="Pangilinan J."/>
            <person name="Riley R."/>
            <person name="Labutti K."/>
            <person name="Andreopoulos B."/>
            <person name="Lipzen A."/>
            <person name="Chen C."/>
            <person name="Yanf M."/>
            <person name="Daum C."/>
            <person name="Ng V."/>
            <person name="Clum A."/>
            <person name="Steindorff A."/>
            <person name="Ohm R."/>
            <person name="Martin F."/>
            <person name="Silar P."/>
            <person name="Natvig D."/>
            <person name="Lalanne C."/>
            <person name="Gautier V."/>
            <person name="Ament-Velasquez S.L."/>
            <person name="Kruys A."/>
            <person name="Hutchinson M.I."/>
            <person name="Powell A.J."/>
            <person name="Barry K."/>
            <person name="Miller A.N."/>
            <person name="Grigoriev I.V."/>
            <person name="Debuchy R."/>
            <person name="Gladieux P."/>
            <person name="Thoren M.H."/>
            <person name="Johannesson H."/>
        </authorList>
    </citation>
    <scope>NUCLEOTIDE SEQUENCE</scope>
    <source>
        <strain evidence="3">CBS 307.81</strain>
    </source>
</reference>
<dbReference type="Gene3D" id="2.70.50.70">
    <property type="match status" value="1"/>
</dbReference>
<feature type="chain" id="PRO_5041241569" description="Lytic polysaccharide monooxygenase" evidence="2">
    <location>
        <begin position="26"/>
        <end position="328"/>
    </location>
</feature>
<evidence type="ECO:0000256" key="2">
    <source>
        <dbReference type="SAM" id="SignalP"/>
    </source>
</evidence>
<accession>A0AA39YXL7</accession>
<evidence type="ECO:0000313" key="3">
    <source>
        <dbReference type="EMBL" id="KAK0660100.1"/>
    </source>
</evidence>
<evidence type="ECO:0000313" key="4">
    <source>
        <dbReference type="Proteomes" id="UP001174997"/>
    </source>
</evidence>
<comment type="caution">
    <text evidence="3">The sequence shown here is derived from an EMBL/GenBank/DDBJ whole genome shotgun (WGS) entry which is preliminary data.</text>
</comment>
<dbReference type="AlphaFoldDB" id="A0AA39YXL7"/>
<dbReference type="EMBL" id="JAULSY010000171">
    <property type="protein sequence ID" value="KAK0660100.1"/>
    <property type="molecule type" value="Genomic_DNA"/>
</dbReference>
<evidence type="ECO:0008006" key="5">
    <source>
        <dbReference type="Google" id="ProtNLM"/>
    </source>
</evidence>
<dbReference type="PANTHER" id="PTHR36182:SF1">
    <property type="entry name" value="PROTEIN, PUTATIVE (AFU_ORTHOLOGUE AFUA_6G10930)-RELATED"/>
    <property type="match status" value="1"/>
</dbReference>
<keyword evidence="2" id="KW-0732">Signal</keyword>
<proteinExistence type="predicted"/>